<dbReference type="OrthoDB" id="2386367at2759"/>
<dbReference type="AlphaFoldDB" id="A0A7R9A186"/>
<feature type="region of interest" description="Disordered" evidence="1">
    <location>
        <begin position="892"/>
        <end position="923"/>
    </location>
</feature>
<feature type="region of interest" description="Disordered" evidence="1">
    <location>
        <begin position="590"/>
        <end position="635"/>
    </location>
</feature>
<feature type="compositionally biased region" description="Basic and acidic residues" evidence="1">
    <location>
        <begin position="344"/>
        <end position="360"/>
    </location>
</feature>
<feature type="compositionally biased region" description="Basic and acidic residues" evidence="1">
    <location>
        <begin position="98"/>
        <end position="132"/>
    </location>
</feature>
<feature type="region of interest" description="Disordered" evidence="1">
    <location>
        <begin position="344"/>
        <end position="367"/>
    </location>
</feature>
<evidence type="ECO:0000313" key="2">
    <source>
        <dbReference type="EMBL" id="CAD7242299.1"/>
    </source>
</evidence>
<keyword evidence="3" id="KW-1185">Reference proteome</keyword>
<sequence length="939" mass="105881">MPLFPYGYQGHHMAHQMGLDPGLYANQHGGATGTIKETSTVQRISDVTFLVQMPPSNEQVNSAQVEEPKGNVAGENECRKAKGMPKSESSSEENEEEKEQRRKDAIRARREAMSKKVDKNLEKRGQKLSGGDKERLQQGVLDFVSERGDLTANIDDLARRLKVSGNIIRTIIEEDSRFLLRKNMVSLNVKLSTCEKYLTSGECEETTCQSLHICPKYLYDLCSDVSCEDGHSIDTYHNQSVLSRLNMTRVKSNVLRKFLPPDTVAPDLCDEYNLNKICSREGKCLKMHICALYVTGACKICHLNHNIFDPQCQKLLKQANIQLKRAKKELKTFLRRKCTVSPEEIGKRRKDMEREHDQGKGQHGLSSKIQEASWRPAEYLKKKGKCIRKGKPSLYEIHVEDVMKDAENRTRKCVVHFDSAHGDKEVKVIILLGATGAGKSTLVNAFINYFYGVDWEDTFRLVLIPNIERGKSKGESQTSWITAYTFPWQKGCRAPYSITIVDTPGLGDTKGLIADKHITFKESKPLRLQTRTAVAKERLALDSTANNPAIKDRNDQNMNSAISAEVAPLKGERTEVNTNENPENAIHQAIARRDPGITGNASTSAGSAEIGAANAPRDDKSSDGDSSDDDESEERQFLEAALQSIEPQLMAGLGKLEELRQEHAVLKKYEVELNASENVMYTVKVQKQKQVDKDPGEYVTKCLRCNLTCHDPCTLPQDKMRDSCSSMVIDMDTGAVTHCAICPSKCPPNQHVNNQYRMELYEETETRLISDFKEKYEMEAGKKLNVEGITKALIKEFNQERANIMELIKRAYECLCKLDRMSTSSKKMGILDYLNLLISTEKKEARPGHSQRIKFLQDTQAKAQLAETLKGDFDLLKEYTKEFEIEGFSISLFDPDSDEDDTESDSTSLSSTADEDEHSPRPLSFIRRMKFAFRTTARK</sequence>
<feature type="region of interest" description="Disordered" evidence="1">
    <location>
        <begin position="56"/>
        <end position="132"/>
    </location>
</feature>
<dbReference type="InterPro" id="IPR027417">
    <property type="entry name" value="P-loop_NTPase"/>
</dbReference>
<feature type="region of interest" description="Disordered" evidence="1">
    <location>
        <begin position="565"/>
        <end position="584"/>
    </location>
</feature>
<dbReference type="EMBL" id="CAJPEV010000247">
    <property type="protein sequence ID" value="CAG0882935.1"/>
    <property type="molecule type" value="Genomic_DNA"/>
</dbReference>
<name>A0A7R9A186_9CRUS</name>
<dbReference type="Gene3D" id="3.40.50.300">
    <property type="entry name" value="P-loop containing nucleotide triphosphate hydrolases"/>
    <property type="match status" value="1"/>
</dbReference>
<reference evidence="2" key="1">
    <citation type="submission" date="2020-11" db="EMBL/GenBank/DDBJ databases">
        <authorList>
            <person name="Tran Van P."/>
        </authorList>
    </citation>
    <scope>NUCLEOTIDE SEQUENCE</scope>
</reference>
<organism evidence="2">
    <name type="scientific">Darwinula stevensoni</name>
    <dbReference type="NCBI Taxonomy" id="69355"/>
    <lineage>
        <taxon>Eukaryota</taxon>
        <taxon>Metazoa</taxon>
        <taxon>Ecdysozoa</taxon>
        <taxon>Arthropoda</taxon>
        <taxon>Crustacea</taxon>
        <taxon>Oligostraca</taxon>
        <taxon>Ostracoda</taxon>
        <taxon>Podocopa</taxon>
        <taxon>Podocopida</taxon>
        <taxon>Darwinulocopina</taxon>
        <taxon>Darwinuloidea</taxon>
        <taxon>Darwinulidae</taxon>
        <taxon>Darwinula</taxon>
    </lineage>
</organism>
<dbReference type="PANTHER" id="PTHR32046">
    <property type="entry name" value="G DOMAIN-CONTAINING PROTEIN"/>
    <property type="match status" value="1"/>
</dbReference>
<protein>
    <submittedName>
        <fullName evidence="2">Uncharacterized protein</fullName>
    </submittedName>
</protein>
<evidence type="ECO:0000313" key="3">
    <source>
        <dbReference type="Proteomes" id="UP000677054"/>
    </source>
</evidence>
<dbReference type="CDD" id="cd00882">
    <property type="entry name" value="Ras_like_GTPase"/>
    <property type="match status" value="1"/>
</dbReference>
<dbReference type="PANTHER" id="PTHR32046:SF11">
    <property type="entry name" value="IMMUNE-ASSOCIATED NUCLEOTIDE-BINDING PROTEIN 10-LIKE"/>
    <property type="match status" value="1"/>
</dbReference>
<gene>
    <name evidence="2" type="ORF">DSTB1V02_LOCUS2268</name>
</gene>
<accession>A0A7R9A186</accession>
<evidence type="ECO:0000256" key="1">
    <source>
        <dbReference type="SAM" id="MobiDB-lite"/>
    </source>
</evidence>
<dbReference type="EMBL" id="LR899764">
    <property type="protein sequence ID" value="CAD7242299.1"/>
    <property type="molecule type" value="Genomic_DNA"/>
</dbReference>
<dbReference type="SUPFAM" id="SSF52540">
    <property type="entry name" value="P-loop containing nucleoside triphosphate hydrolases"/>
    <property type="match status" value="1"/>
</dbReference>
<dbReference type="Proteomes" id="UP000677054">
    <property type="component" value="Unassembled WGS sequence"/>
</dbReference>
<feature type="compositionally biased region" description="Acidic residues" evidence="1">
    <location>
        <begin position="895"/>
        <end position="904"/>
    </location>
</feature>
<proteinExistence type="predicted"/>